<sequence>MTRPLPELTVLNEFFWTAGADNVLRIQECRDCAALIHPAAGVPVLPQSQHGCARRVRQGHPVGQPPVRLPDLPPPYVVAQVAVIEDPRVRLTTNIVDCDPDDLELGQLVEVQFEKLEDVFLPVFRPSADKQTGPPEDEIAPQDFAKHVSTPLTTHRFEEHSAVGIGASRIGRRLMVPPLSLTMRGVADAGCPSTTSTDSPPIRAWTSRAWARAASPRSRARWESVRRGSTVAWTRSVRAGR</sequence>
<accession>A0A7I7RB76</accession>
<gene>
    <name evidence="2" type="ORF">MCEL_00080</name>
</gene>
<dbReference type="SUPFAM" id="SSF50249">
    <property type="entry name" value="Nucleic acid-binding proteins"/>
    <property type="match status" value="1"/>
</dbReference>
<dbReference type="InterPro" id="IPR012340">
    <property type="entry name" value="NA-bd_OB-fold"/>
</dbReference>
<name>A0A7I7RB76_MYCCF</name>
<feature type="domain" description="ChsH2 C-terminal OB-fold" evidence="1">
    <location>
        <begin position="65"/>
        <end position="114"/>
    </location>
</feature>
<dbReference type="InterPro" id="IPR002878">
    <property type="entry name" value="ChsH2_C"/>
</dbReference>
<dbReference type="Pfam" id="PF01796">
    <property type="entry name" value="OB_ChsH2_C"/>
    <property type="match status" value="1"/>
</dbReference>
<evidence type="ECO:0000259" key="1">
    <source>
        <dbReference type="Pfam" id="PF01796"/>
    </source>
</evidence>
<dbReference type="Proteomes" id="UP000466431">
    <property type="component" value="Chromosome"/>
</dbReference>
<evidence type="ECO:0000313" key="2">
    <source>
        <dbReference type="EMBL" id="BBY41713.1"/>
    </source>
</evidence>
<dbReference type="KEGG" id="mcee:MCEL_00080"/>
<organism evidence="2 3">
    <name type="scientific">Mycolicibacterium celeriflavum</name>
    <name type="common">Mycobacterium celeriflavum</name>
    <dbReference type="NCBI Taxonomy" id="1249101"/>
    <lineage>
        <taxon>Bacteria</taxon>
        <taxon>Bacillati</taxon>
        <taxon>Actinomycetota</taxon>
        <taxon>Actinomycetes</taxon>
        <taxon>Mycobacteriales</taxon>
        <taxon>Mycobacteriaceae</taxon>
        <taxon>Mycolicibacterium</taxon>
    </lineage>
</organism>
<protein>
    <recommendedName>
        <fullName evidence="1">ChsH2 C-terminal OB-fold domain-containing protein</fullName>
    </recommendedName>
</protein>
<dbReference type="EMBL" id="AP022591">
    <property type="protein sequence ID" value="BBY41713.1"/>
    <property type="molecule type" value="Genomic_DNA"/>
</dbReference>
<reference evidence="2 3" key="1">
    <citation type="journal article" date="2019" name="Emerg. Microbes Infect.">
        <title>Comprehensive subspecies identification of 175 nontuberculous mycobacteria species based on 7547 genomic profiles.</title>
        <authorList>
            <person name="Matsumoto Y."/>
            <person name="Kinjo T."/>
            <person name="Motooka D."/>
            <person name="Nabeya D."/>
            <person name="Jung N."/>
            <person name="Uechi K."/>
            <person name="Horii T."/>
            <person name="Iida T."/>
            <person name="Fujita J."/>
            <person name="Nakamura S."/>
        </authorList>
    </citation>
    <scope>NUCLEOTIDE SEQUENCE [LARGE SCALE GENOMIC DNA]</scope>
    <source>
        <strain evidence="2 3">JCM 18439</strain>
    </source>
</reference>
<keyword evidence="3" id="KW-1185">Reference proteome</keyword>
<proteinExistence type="predicted"/>
<evidence type="ECO:0000313" key="3">
    <source>
        <dbReference type="Proteomes" id="UP000466431"/>
    </source>
</evidence>
<dbReference type="AlphaFoldDB" id="A0A7I7RB76"/>